<gene>
    <name evidence="2" type="ORF">HXX76_014962</name>
</gene>
<reference evidence="2" key="1">
    <citation type="journal article" date="2020" name="bioRxiv">
        <title>Comparative genomics of Chlamydomonas.</title>
        <authorList>
            <person name="Craig R.J."/>
            <person name="Hasan A.R."/>
            <person name="Ness R.W."/>
            <person name="Keightley P.D."/>
        </authorList>
    </citation>
    <scope>NUCLEOTIDE SEQUENCE</scope>
    <source>
        <strain evidence="2">SAG 7.73</strain>
    </source>
</reference>
<proteinExistence type="predicted"/>
<organism evidence="2 3">
    <name type="scientific">Chlamydomonas incerta</name>
    <dbReference type="NCBI Taxonomy" id="51695"/>
    <lineage>
        <taxon>Eukaryota</taxon>
        <taxon>Viridiplantae</taxon>
        <taxon>Chlorophyta</taxon>
        <taxon>core chlorophytes</taxon>
        <taxon>Chlorophyceae</taxon>
        <taxon>CS clade</taxon>
        <taxon>Chlamydomonadales</taxon>
        <taxon>Chlamydomonadaceae</taxon>
        <taxon>Chlamydomonas</taxon>
    </lineage>
</organism>
<feature type="compositionally biased region" description="Low complexity" evidence="1">
    <location>
        <begin position="435"/>
        <end position="450"/>
    </location>
</feature>
<evidence type="ECO:0000313" key="2">
    <source>
        <dbReference type="EMBL" id="KAG2423909.1"/>
    </source>
</evidence>
<evidence type="ECO:0000256" key="1">
    <source>
        <dbReference type="SAM" id="MobiDB-lite"/>
    </source>
</evidence>
<protein>
    <submittedName>
        <fullName evidence="2">Uncharacterized protein</fullName>
    </submittedName>
</protein>
<dbReference type="AlphaFoldDB" id="A0A835SBH0"/>
<comment type="caution">
    <text evidence="2">The sequence shown here is derived from an EMBL/GenBank/DDBJ whole genome shotgun (WGS) entry which is preliminary data.</text>
</comment>
<feature type="region of interest" description="Disordered" evidence="1">
    <location>
        <begin position="505"/>
        <end position="528"/>
    </location>
</feature>
<accession>A0A835SBH0</accession>
<keyword evidence="3" id="KW-1185">Reference proteome</keyword>
<feature type="compositionally biased region" description="Basic residues" evidence="1">
    <location>
        <begin position="673"/>
        <end position="683"/>
    </location>
</feature>
<feature type="region of interest" description="Disordered" evidence="1">
    <location>
        <begin position="656"/>
        <end position="685"/>
    </location>
</feature>
<feature type="compositionally biased region" description="Low complexity" evidence="1">
    <location>
        <begin position="711"/>
        <end position="758"/>
    </location>
</feature>
<sequence>MEAAAGSLCHTSLPRATATTTSCSVLAGLLVAQDCEGHCDGSFANLTPGNSQAGESVSASGSQDVHDLEAGPRGAGALARPPAPLYTVGRILACSGHSASGGCSDSGEYASPGACASSSGGSGTSRRAFLADPSVALPRPDDLLRSPAPMVFEKTVRGGAPRRLMPAAAAIAGSHSQSNAQRLGGAQPSAAAATAAAGCGLSGAGSARTTTVPAQVRGTASSVAAPAPQVWGSASFDATVSAAAAAAASAAASASLPHLHQFHCATAISAMGAEPTAAAAHVAAAQTSAAAAAASASASGGRPAAVAAVAGEDGVDGRCQSCPMAWPLHLLEAAGGVLNALVSPPDSGTNAFATGDASNATAPGAASATASPGGGAAAAASHLQQLPPVGSRRCRLSMEEALPEHPLLRLMGGAGSGGLVSISAGPSALPDTPKAATPTGSASGAAASSSFGGGGRQLQSVQPLQVRPHPLFGGGAGCTAAGTMSASEGLSWLLMSAEAADLAPAPPAAAGSSSIGASPAAKPGSSGGMAAAAVDGEAAARVVAALQPVMQELQAMRAEMGLLLGSGGGCGVTATAGPQHGASVSSGPWLASAARSGAGLVAVPARGAVSFSAVGGGGRALQPGGGSGAGSAGPTASDAAAVLSAVLSSLPDLEELGEPLPEATGGGSPQRHAAQHPHPHLHHGHDGVDAAAVRLQPRGRLLAGLPTAHLAPPASIPQSSSSRSSPAAGAPRSAAPAAAAAASAAASSGSSSSNSGGKASRRGRR</sequence>
<dbReference type="Proteomes" id="UP000650467">
    <property type="component" value="Unassembled WGS sequence"/>
</dbReference>
<dbReference type="OrthoDB" id="10688425at2759"/>
<dbReference type="EMBL" id="JAEHOC010000072">
    <property type="protein sequence ID" value="KAG2423909.1"/>
    <property type="molecule type" value="Genomic_DNA"/>
</dbReference>
<feature type="compositionally biased region" description="Low complexity" evidence="1">
    <location>
        <begin position="357"/>
        <end position="381"/>
    </location>
</feature>
<evidence type="ECO:0000313" key="3">
    <source>
        <dbReference type="Proteomes" id="UP000650467"/>
    </source>
</evidence>
<name>A0A835SBH0_CHLIN</name>
<feature type="region of interest" description="Disordered" evidence="1">
    <location>
        <begin position="424"/>
        <end position="459"/>
    </location>
</feature>
<feature type="region of interest" description="Disordered" evidence="1">
    <location>
        <begin position="352"/>
        <end position="381"/>
    </location>
</feature>
<feature type="region of interest" description="Disordered" evidence="1">
    <location>
        <begin position="709"/>
        <end position="765"/>
    </location>
</feature>